<evidence type="ECO:0000256" key="4">
    <source>
        <dbReference type="PROSITE-ProRule" id="PRU01248"/>
    </source>
</evidence>
<evidence type="ECO:0000256" key="2">
    <source>
        <dbReference type="ARBA" id="ARBA00023125"/>
    </source>
</evidence>
<dbReference type="GO" id="GO:0015074">
    <property type="term" value="P:DNA integration"/>
    <property type="evidence" value="ECO:0007669"/>
    <property type="project" value="UniProtKB-KW"/>
</dbReference>
<dbReference type="InterPro" id="IPR013762">
    <property type="entry name" value="Integrase-like_cat_sf"/>
</dbReference>
<dbReference type="GO" id="GO:0003677">
    <property type="term" value="F:DNA binding"/>
    <property type="evidence" value="ECO:0007669"/>
    <property type="project" value="UniProtKB-UniRule"/>
</dbReference>
<dbReference type="Proteomes" id="UP000239896">
    <property type="component" value="Unassembled WGS sequence"/>
</dbReference>
<accession>A0A2T0VEW2</accession>
<dbReference type="Gene3D" id="1.10.443.10">
    <property type="entry name" value="Intergrase catalytic core"/>
    <property type="match status" value="1"/>
</dbReference>
<dbReference type="Pfam" id="PF00589">
    <property type="entry name" value="Phage_integrase"/>
    <property type="match status" value="1"/>
</dbReference>
<dbReference type="InterPro" id="IPR044068">
    <property type="entry name" value="CB"/>
</dbReference>
<dbReference type="GO" id="GO:0006310">
    <property type="term" value="P:DNA recombination"/>
    <property type="evidence" value="ECO:0007669"/>
    <property type="project" value="UniProtKB-KW"/>
</dbReference>
<evidence type="ECO:0000313" key="7">
    <source>
        <dbReference type="Proteomes" id="UP000239896"/>
    </source>
</evidence>
<dbReference type="AlphaFoldDB" id="A0A2T0VEW2"/>
<dbReference type="Gene3D" id="1.10.150.130">
    <property type="match status" value="1"/>
</dbReference>
<sequence length="554" mass="62706">MVPGSSSSYFTVNWPPVSRDITPASAHRWKWWQGYSQRLACSIMESDKTDVSKTSTLSIYCREVRAIAEWFCFSCGLSSVQEVNRKHIDAYEQYLSNAGLAVNTVSLKLSVLSYMFTLSREVGDGLVFSPYMNDITGVAKKIGRKGQHTKTIFPKHFLGLIDFALEKVADSERVIDLLGGYLAVGENVSRRIRGRKVEAQLGVSVAQLKKEVRLLYCSAILVIMALTAMRKHEASSISYDDAIASISSEGYISGVVHKTAGTQTGQRTSRPVPKEVINSLSIIVELTNKTRAVSSNSDRLLLDLPFGYGIRKGEKHDDTISTNKLYKLFDFFSEEAGFDCKLRPHMMRRAFSMMWSWRFDVGDLEYLSSILYHNDYRYTKSYVDDEDVEEFLDSGVREYAHDYLERVLVGDVSVVGGINSTLRKYKRIFHAKFHLISPDRVSDFVDSVVARHKYRVIPNADGYCFINPGRGSRAKCSSNGRKEDYSNRSEVTCASCPNFGVDSTRREYWMRRRDAHIKVMSYHEHEKGLMYEAASEGAKRAEGIVRLIDREGGE</sequence>
<comment type="caution">
    <text evidence="6">The sequence shown here is derived from an EMBL/GenBank/DDBJ whole genome shotgun (WGS) entry which is preliminary data.</text>
</comment>
<keyword evidence="2 4" id="KW-0238">DNA-binding</keyword>
<dbReference type="SUPFAM" id="SSF56349">
    <property type="entry name" value="DNA breaking-rejoining enzymes"/>
    <property type="match status" value="1"/>
</dbReference>
<proteinExistence type="predicted"/>
<organism evidence="6 7">
    <name type="scientific">Halomonas ventosae</name>
    <dbReference type="NCBI Taxonomy" id="229007"/>
    <lineage>
        <taxon>Bacteria</taxon>
        <taxon>Pseudomonadati</taxon>
        <taxon>Pseudomonadota</taxon>
        <taxon>Gammaproteobacteria</taxon>
        <taxon>Oceanospirillales</taxon>
        <taxon>Halomonadaceae</taxon>
        <taxon>Halomonas</taxon>
    </lineage>
</organism>
<name>A0A2T0VEW2_9GAMM</name>
<dbReference type="InterPro" id="IPR010998">
    <property type="entry name" value="Integrase_recombinase_N"/>
</dbReference>
<evidence type="ECO:0000256" key="3">
    <source>
        <dbReference type="ARBA" id="ARBA00023172"/>
    </source>
</evidence>
<dbReference type="PROSITE" id="PS51900">
    <property type="entry name" value="CB"/>
    <property type="match status" value="1"/>
</dbReference>
<evidence type="ECO:0000256" key="1">
    <source>
        <dbReference type="ARBA" id="ARBA00022908"/>
    </source>
</evidence>
<evidence type="ECO:0000259" key="5">
    <source>
        <dbReference type="PROSITE" id="PS51900"/>
    </source>
</evidence>
<reference evidence="6 7" key="1">
    <citation type="submission" date="2018-03" db="EMBL/GenBank/DDBJ databases">
        <title>Comparative analysis of microorganisms from saline springs in Andes Mountain Range, Colombia.</title>
        <authorList>
            <person name="Rubin E."/>
        </authorList>
    </citation>
    <scope>NUCLEOTIDE SEQUENCE [LARGE SCALE GENOMIC DNA]</scope>
    <source>
        <strain evidence="6 7">USBA 854</strain>
    </source>
</reference>
<dbReference type="InterPro" id="IPR011010">
    <property type="entry name" value="DNA_brk_join_enz"/>
</dbReference>
<keyword evidence="3" id="KW-0233">DNA recombination</keyword>
<dbReference type="EMBL" id="PVTM01000015">
    <property type="protein sequence ID" value="PRY68740.1"/>
    <property type="molecule type" value="Genomic_DNA"/>
</dbReference>
<gene>
    <name evidence="6" type="ORF">BCL64_11516</name>
</gene>
<dbReference type="InterPro" id="IPR002104">
    <property type="entry name" value="Integrase_catalytic"/>
</dbReference>
<protein>
    <submittedName>
        <fullName evidence="6">Phage integrase family protein</fullName>
    </submittedName>
</protein>
<keyword evidence="1" id="KW-0229">DNA integration</keyword>
<keyword evidence="7" id="KW-1185">Reference proteome</keyword>
<feature type="domain" description="Core-binding (CB)" evidence="5">
    <location>
        <begin position="45"/>
        <end position="120"/>
    </location>
</feature>
<evidence type="ECO:0000313" key="6">
    <source>
        <dbReference type="EMBL" id="PRY68740.1"/>
    </source>
</evidence>